<dbReference type="AlphaFoldDB" id="A0AAD5BMT0"/>
<reference evidence="8" key="1">
    <citation type="submission" date="2022-06" db="EMBL/GenBank/DDBJ databases">
        <title>Uncovering the hologenomic basis of an extraordinary plant invasion.</title>
        <authorList>
            <person name="Bieker V.C."/>
            <person name="Martin M.D."/>
            <person name="Gilbert T."/>
            <person name="Hodgins K."/>
            <person name="Battlay P."/>
            <person name="Petersen B."/>
            <person name="Wilson J."/>
        </authorList>
    </citation>
    <scope>NUCLEOTIDE SEQUENCE</scope>
    <source>
        <strain evidence="8">AA19_3_7</strain>
        <tissue evidence="8">Leaf</tissue>
    </source>
</reference>
<organism evidence="8 9">
    <name type="scientific">Ambrosia artemisiifolia</name>
    <name type="common">Common ragweed</name>
    <dbReference type="NCBI Taxonomy" id="4212"/>
    <lineage>
        <taxon>Eukaryota</taxon>
        <taxon>Viridiplantae</taxon>
        <taxon>Streptophyta</taxon>
        <taxon>Embryophyta</taxon>
        <taxon>Tracheophyta</taxon>
        <taxon>Spermatophyta</taxon>
        <taxon>Magnoliopsida</taxon>
        <taxon>eudicotyledons</taxon>
        <taxon>Gunneridae</taxon>
        <taxon>Pentapetalae</taxon>
        <taxon>asterids</taxon>
        <taxon>campanulids</taxon>
        <taxon>Asterales</taxon>
        <taxon>Asteraceae</taxon>
        <taxon>Asteroideae</taxon>
        <taxon>Heliantheae alliance</taxon>
        <taxon>Heliantheae</taxon>
        <taxon>Ambrosia</taxon>
    </lineage>
</organism>
<proteinExistence type="predicted"/>
<dbReference type="PROSITE" id="PS51294">
    <property type="entry name" value="HTH_MYB"/>
    <property type="match status" value="1"/>
</dbReference>
<keyword evidence="2" id="KW-0677">Repeat</keyword>
<dbReference type="SUPFAM" id="SSF46689">
    <property type="entry name" value="Homeodomain-like"/>
    <property type="match status" value="1"/>
</dbReference>
<dbReference type="Gene3D" id="1.10.10.60">
    <property type="entry name" value="Homeodomain-like"/>
    <property type="match status" value="1"/>
</dbReference>
<evidence type="ECO:0000256" key="3">
    <source>
        <dbReference type="ARBA" id="ARBA00023015"/>
    </source>
</evidence>
<keyword evidence="4" id="KW-0238">DNA-binding</keyword>
<sequence length="90" mass="10073">TVVFASGLQRCGKSCRLRWINYLRPDIRRGKFTPEEEKLIINLHSVVGNNTDHAFWGVIHEAFVKGASVMKEGLNGESRGEGDDGESRKT</sequence>
<comment type="subcellular location">
    <subcellularLocation>
        <location evidence="1">Nucleus</location>
    </subcellularLocation>
</comment>
<comment type="caution">
    <text evidence="8">The sequence shown here is derived from an EMBL/GenBank/DDBJ whole genome shotgun (WGS) entry which is preliminary data.</text>
</comment>
<evidence type="ECO:0000313" key="8">
    <source>
        <dbReference type="EMBL" id="KAI7726180.1"/>
    </source>
</evidence>
<feature type="domain" description="HTH myb-type" evidence="7">
    <location>
        <begin position="1"/>
        <end position="27"/>
    </location>
</feature>
<evidence type="ECO:0000256" key="6">
    <source>
        <dbReference type="ARBA" id="ARBA00023242"/>
    </source>
</evidence>
<keyword evidence="5" id="KW-0804">Transcription</keyword>
<evidence type="ECO:0000256" key="4">
    <source>
        <dbReference type="ARBA" id="ARBA00023125"/>
    </source>
</evidence>
<dbReference type="GO" id="GO:0003677">
    <property type="term" value="F:DNA binding"/>
    <property type="evidence" value="ECO:0007669"/>
    <property type="project" value="UniProtKB-KW"/>
</dbReference>
<accession>A0AAD5BMT0</accession>
<dbReference type="InterPro" id="IPR009057">
    <property type="entry name" value="Homeodomain-like_sf"/>
</dbReference>
<protein>
    <recommendedName>
        <fullName evidence="7">HTH myb-type domain-containing protein</fullName>
    </recommendedName>
</protein>
<feature type="non-terminal residue" evidence="8">
    <location>
        <position position="1"/>
    </location>
</feature>
<dbReference type="InterPro" id="IPR017930">
    <property type="entry name" value="Myb_dom"/>
</dbReference>
<keyword evidence="6" id="KW-0539">Nucleus</keyword>
<keyword evidence="9" id="KW-1185">Reference proteome</keyword>
<name>A0AAD5BMT0_AMBAR</name>
<dbReference type="Proteomes" id="UP001206925">
    <property type="component" value="Unassembled WGS sequence"/>
</dbReference>
<evidence type="ECO:0000256" key="1">
    <source>
        <dbReference type="ARBA" id="ARBA00004123"/>
    </source>
</evidence>
<evidence type="ECO:0000313" key="9">
    <source>
        <dbReference type="Proteomes" id="UP001206925"/>
    </source>
</evidence>
<dbReference type="Pfam" id="PF13921">
    <property type="entry name" value="Myb_DNA-bind_6"/>
    <property type="match status" value="1"/>
</dbReference>
<keyword evidence="3" id="KW-0805">Transcription regulation</keyword>
<evidence type="ECO:0000256" key="5">
    <source>
        <dbReference type="ARBA" id="ARBA00023163"/>
    </source>
</evidence>
<dbReference type="InterPro" id="IPR051953">
    <property type="entry name" value="Plant_SW-associated_TFs"/>
</dbReference>
<dbReference type="PANTHER" id="PTHR47997">
    <property type="entry name" value="MYB DOMAIN PROTEIN 55"/>
    <property type="match status" value="1"/>
</dbReference>
<evidence type="ECO:0000259" key="7">
    <source>
        <dbReference type="PROSITE" id="PS51294"/>
    </source>
</evidence>
<dbReference type="GO" id="GO:0005634">
    <property type="term" value="C:nucleus"/>
    <property type="evidence" value="ECO:0007669"/>
    <property type="project" value="UniProtKB-SubCell"/>
</dbReference>
<dbReference type="EMBL" id="JAMZMK010011734">
    <property type="protein sequence ID" value="KAI7726180.1"/>
    <property type="molecule type" value="Genomic_DNA"/>
</dbReference>
<gene>
    <name evidence="8" type="ORF">M8C21_009630</name>
</gene>
<dbReference type="PANTHER" id="PTHR47997:SF31">
    <property type="entry name" value="MYB TRANSCRIPTION FACTOR"/>
    <property type="match status" value="1"/>
</dbReference>
<evidence type="ECO:0000256" key="2">
    <source>
        <dbReference type="ARBA" id="ARBA00022737"/>
    </source>
</evidence>